<evidence type="ECO:0000313" key="1">
    <source>
        <dbReference type="EMBL" id="KKQ74157.1"/>
    </source>
</evidence>
<dbReference type="EMBL" id="LBUX01000012">
    <property type="protein sequence ID" value="KKQ74157.1"/>
    <property type="molecule type" value="Genomic_DNA"/>
</dbReference>
<accession>A0A0G0K5U6</accession>
<proteinExistence type="predicted"/>
<reference evidence="1 2" key="1">
    <citation type="journal article" date="2015" name="Nature">
        <title>rRNA introns, odd ribosomes, and small enigmatic genomes across a large radiation of phyla.</title>
        <authorList>
            <person name="Brown C.T."/>
            <person name="Hug L.A."/>
            <person name="Thomas B.C."/>
            <person name="Sharon I."/>
            <person name="Castelle C.J."/>
            <person name="Singh A."/>
            <person name="Wilkins M.J."/>
            <person name="Williams K.H."/>
            <person name="Banfield J.F."/>
        </authorList>
    </citation>
    <scope>NUCLEOTIDE SEQUENCE [LARGE SCALE GENOMIC DNA]</scope>
</reference>
<name>A0A0G0K5U6_9BACT</name>
<protein>
    <submittedName>
        <fullName evidence="1">Uncharacterized protein</fullName>
    </submittedName>
</protein>
<evidence type="ECO:0000313" key="2">
    <source>
        <dbReference type="Proteomes" id="UP000034498"/>
    </source>
</evidence>
<dbReference type="AlphaFoldDB" id="A0A0G0K5U6"/>
<sequence>MEDKTFKKLLDDQTKHINENLTTQTVEMQRHQKMLLEEFDSRLKIIVEVQVDHTKKFNEIFKKLDAIMEMTALNTENIEMIKGMLKRKVDYEEYEKLEKRVLVLEKKLRMTGV</sequence>
<comment type="caution">
    <text evidence="1">The sequence shown here is derived from an EMBL/GenBank/DDBJ whole genome shotgun (WGS) entry which is preliminary data.</text>
</comment>
<organism evidence="1 2">
    <name type="scientific">Berkelbacteria bacterium GW2011_GWB1_38_5</name>
    <dbReference type="NCBI Taxonomy" id="1618336"/>
    <lineage>
        <taxon>Bacteria</taxon>
        <taxon>Candidatus Berkelbacteria</taxon>
    </lineage>
</organism>
<gene>
    <name evidence="1" type="ORF">US94_C0012G0007</name>
</gene>
<dbReference type="Proteomes" id="UP000034498">
    <property type="component" value="Unassembled WGS sequence"/>
</dbReference>